<feature type="transmembrane region" description="Helical" evidence="7">
    <location>
        <begin position="62"/>
        <end position="91"/>
    </location>
</feature>
<evidence type="ECO:0000256" key="3">
    <source>
        <dbReference type="ARBA" id="ARBA00022989"/>
    </source>
</evidence>
<dbReference type="GO" id="GO:0016020">
    <property type="term" value="C:membrane"/>
    <property type="evidence" value="ECO:0007669"/>
    <property type="project" value="UniProtKB-SubCell"/>
</dbReference>
<dbReference type="Proteomes" id="UP001320420">
    <property type="component" value="Unassembled WGS sequence"/>
</dbReference>
<dbReference type="PANTHER" id="PTHR33048:SF47">
    <property type="entry name" value="INTEGRAL MEMBRANE PROTEIN-RELATED"/>
    <property type="match status" value="1"/>
</dbReference>
<dbReference type="EMBL" id="JAKJXP020000114">
    <property type="protein sequence ID" value="KAK7744841.1"/>
    <property type="molecule type" value="Genomic_DNA"/>
</dbReference>
<evidence type="ECO:0000259" key="8">
    <source>
        <dbReference type="Pfam" id="PF20684"/>
    </source>
</evidence>
<feature type="transmembrane region" description="Helical" evidence="7">
    <location>
        <begin position="139"/>
        <end position="157"/>
    </location>
</feature>
<evidence type="ECO:0000256" key="2">
    <source>
        <dbReference type="ARBA" id="ARBA00022692"/>
    </source>
</evidence>
<dbReference type="PANTHER" id="PTHR33048">
    <property type="entry name" value="PTH11-LIKE INTEGRAL MEMBRANE PROTEIN (AFU_ORTHOLOGUE AFUA_5G11245)"/>
    <property type="match status" value="1"/>
</dbReference>
<feature type="compositionally biased region" description="Low complexity" evidence="6">
    <location>
        <begin position="285"/>
        <end position="298"/>
    </location>
</feature>
<dbReference type="AlphaFoldDB" id="A0AAN9UDA9"/>
<proteinExistence type="inferred from homology"/>
<feature type="compositionally biased region" description="Basic and acidic residues" evidence="6">
    <location>
        <begin position="222"/>
        <end position="235"/>
    </location>
</feature>
<feature type="transmembrane region" description="Helical" evidence="7">
    <location>
        <begin position="18"/>
        <end position="41"/>
    </location>
</feature>
<evidence type="ECO:0000313" key="9">
    <source>
        <dbReference type="EMBL" id="KAK7744841.1"/>
    </source>
</evidence>
<feature type="domain" description="Rhodopsin" evidence="8">
    <location>
        <begin position="14"/>
        <end position="201"/>
    </location>
</feature>
<name>A0AAN9UDA9_9PEZI</name>
<protein>
    <recommendedName>
        <fullName evidence="8">Rhodopsin domain-containing protein</fullName>
    </recommendedName>
</protein>
<gene>
    <name evidence="9" type="ORF">SLS62_010003</name>
</gene>
<reference evidence="9 10" key="1">
    <citation type="submission" date="2024-02" db="EMBL/GenBank/DDBJ databases">
        <title>De novo assembly and annotation of 12 fungi associated with fruit tree decline syndrome in Ontario, Canada.</title>
        <authorList>
            <person name="Sulman M."/>
            <person name="Ellouze W."/>
            <person name="Ilyukhin E."/>
        </authorList>
    </citation>
    <scope>NUCLEOTIDE SEQUENCE [LARGE SCALE GENOMIC DNA]</scope>
    <source>
        <strain evidence="9 10">M11/M66-122</strain>
    </source>
</reference>
<organism evidence="9 10">
    <name type="scientific">Diatrype stigma</name>
    <dbReference type="NCBI Taxonomy" id="117547"/>
    <lineage>
        <taxon>Eukaryota</taxon>
        <taxon>Fungi</taxon>
        <taxon>Dikarya</taxon>
        <taxon>Ascomycota</taxon>
        <taxon>Pezizomycotina</taxon>
        <taxon>Sordariomycetes</taxon>
        <taxon>Xylariomycetidae</taxon>
        <taxon>Xylariales</taxon>
        <taxon>Diatrypaceae</taxon>
        <taxon>Diatrype</taxon>
    </lineage>
</organism>
<comment type="similarity">
    <text evidence="5">Belongs to the SAT4 family.</text>
</comment>
<sequence>MDLFVEGSPLPDDNKKNVIIGIVCLNFFVSIALYNSGLLFVKMTFLAQYYRVLAVERIQIMLIVAMIVIGSWSLSQVLVGIFICTPVAGFWDKSLDPKCIAVPLEWYINSAGNIATDIVIFILPMPILGHLRLPRVEKLVLVGIFSLGFFTCAISVIRMKYLQQGGDQTYDNIGGSSWSITELCSGVLCACLPTLRPLVSKCMPSLSRRLHGSSSNSRGYRKYSDSRRTATDVEKGGGGSSKHTRSNSDATTATTDPYPSPVAAATPGLRRPAGIAFGLYDSDDSTLSSSSRPLGNSRRGLHPPPPPPPHPRPLPQDRRYEFVALTPWQADAQRLFSREREGNGRRVVCPRMAPQVTTEIGHSHSPPPHTGLACPNSAICVKHVVVVEKS</sequence>
<evidence type="ECO:0000256" key="7">
    <source>
        <dbReference type="SAM" id="Phobius"/>
    </source>
</evidence>
<evidence type="ECO:0000256" key="5">
    <source>
        <dbReference type="ARBA" id="ARBA00038359"/>
    </source>
</evidence>
<keyword evidence="2 7" id="KW-0812">Transmembrane</keyword>
<keyword evidence="4 7" id="KW-0472">Membrane</keyword>
<keyword evidence="3 7" id="KW-1133">Transmembrane helix</keyword>
<evidence type="ECO:0000256" key="1">
    <source>
        <dbReference type="ARBA" id="ARBA00004141"/>
    </source>
</evidence>
<feature type="region of interest" description="Disordered" evidence="6">
    <location>
        <begin position="207"/>
        <end position="316"/>
    </location>
</feature>
<evidence type="ECO:0000313" key="10">
    <source>
        <dbReference type="Proteomes" id="UP001320420"/>
    </source>
</evidence>
<evidence type="ECO:0000256" key="4">
    <source>
        <dbReference type="ARBA" id="ARBA00023136"/>
    </source>
</evidence>
<dbReference type="InterPro" id="IPR052337">
    <property type="entry name" value="SAT4-like"/>
</dbReference>
<dbReference type="Pfam" id="PF20684">
    <property type="entry name" value="Fung_rhodopsin"/>
    <property type="match status" value="1"/>
</dbReference>
<feature type="compositionally biased region" description="Pro residues" evidence="6">
    <location>
        <begin position="302"/>
        <end position="314"/>
    </location>
</feature>
<accession>A0AAN9UDA9</accession>
<feature type="transmembrane region" description="Helical" evidence="7">
    <location>
        <begin position="106"/>
        <end position="127"/>
    </location>
</feature>
<evidence type="ECO:0000256" key="6">
    <source>
        <dbReference type="SAM" id="MobiDB-lite"/>
    </source>
</evidence>
<feature type="compositionally biased region" description="Polar residues" evidence="6">
    <location>
        <begin position="247"/>
        <end position="257"/>
    </location>
</feature>
<keyword evidence="10" id="KW-1185">Reference proteome</keyword>
<comment type="caution">
    <text evidence="9">The sequence shown here is derived from an EMBL/GenBank/DDBJ whole genome shotgun (WGS) entry which is preliminary data.</text>
</comment>
<comment type="subcellular location">
    <subcellularLocation>
        <location evidence="1">Membrane</location>
        <topology evidence="1">Multi-pass membrane protein</topology>
    </subcellularLocation>
</comment>
<dbReference type="InterPro" id="IPR049326">
    <property type="entry name" value="Rhodopsin_dom_fungi"/>
</dbReference>